<feature type="transmembrane region" description="Helical" evidence="1">
    <location>
        <begin position="20"/>
        <end position="48"/>
    </location>
</feature>
<dbReference type="AlphaFoldDB" id="A0A7S2SVV9"/>
<evidence type="ECO:0000313" key="2">
    <source>
        <dbReference type="EMBL" id="CAD9710975.1"/>
    </source>
</evidence>
<sequence>MEDAAGKEPSGGSPPPRVWAWPWAVAVVMVYLVAVPWIASQIIVGYLVDQDWEGTLPALGTTALRRFSIAAHMALGAICMLVGPFQFIGSLRRARPSVHRWMGRLFFVTTITSAITGFIFICAKGKLVGGWNMTVSFAVAGFAFGTFAAISWYFAAQEQYTRHRNWAIRSFAQIVSPFLYRYWYIAAAILGYDTVSSYDNGEGEDCSGEEEVCKRYFRPFDAIHVWTYWVFSLVVAEVVVFCLGRVGLTVSPPAPELPLDASLSPMAEEGEMGRIAKATIESAGTDPSPSALTSASGADAQAAAKFMNYFAVSFAVACVVITVGTFVGELNWIN</sequence>
<evidence type="ECO:0000256" key="1">
    <source>
        <dbReference type="SAM" id="Phobius"/>
    </source>
</evidence>
<keyword evidence="1" id="KW-0472">Membrane</keyword>
<accession>A0A7S2SVV9</accession>
<keyword evidence="1" id="KW-1133">Transmembrane helix</keyword>
<organism evidence="2">
    <name type="scientific">Rhizochromulina marina</name>
    <dbReference type="NCBI Taxonomy" id="1034831"/>
    <lineage>
        <taxon>Eukaryota</taxon>
        <taxon>Sar</taxon>
        <taxon>Stramenopiles</taxon>
        <taxon>Ochrophyta</taxon>
        <taxon>Dictyochophyceae</taxon>
        <taxon>Rhizochromulinales</taxon>
        <taxon>Rhizochromulina</taxon>
    </lineage>
</organism>
<keyword evidence="1" id="KW-0812">Transmembrane</keyword>
<feature type="transmembrane region" description="Helical" evidence="1">
    <location>
        <begin position="226"/>
        <end position="248"/>
    </location>
</feature>
<name>A0A7S2SVV9_9STRA</name>
<dbReference type="InterPro" id="IPR018750">
    <property type="entry name" value="DUF2306_membrane"/>
</dbReference>
<reference evidence="2" key="1">
    <citation type="submission" date="2021-01" db="EMBL/GenBank/DDBJ databases">
        <authorList>
            <person name="Corre E."/>
            <person name="Pelletier E."/>
            <person name="Niang G."/>
            <person name="Scheremetjew M."/>
            <person name="Finn R."/>
            <person name="Kale V."/>
            <person name="Holt S."/>
            <person name="Cochrane G."/>
            <person name="Meng A."/>
            <person name="Brown T."/>
            <person name="Cohen L."/>
        </authorList>
    </citation>
    <scope>NUCLEOTIDE SEQUENCE</scope>
    <source>
        <strain evidence="2">CCMP1243</strain>
    </source>
</reference>
<feature type="transmembrane region" description="Helical" evidence="1">
    <location>
        <begin position="101"/>
        <end position="123"/>
    </location>
</feature>
<feature type="transmembrane region" description="Helical" evidence="1">
    <location>
        <begin position="69"/>
        <end position="89"/>
    </location>
</feature>
<gene>
    <name evidence="2" type="ORF">RMAR1173_LOCUS21969</name>
</gene>
<feature type="transmembrane region" description="Helical" evidence="1">
    <location>
        <begin position="306"/>
        <end position="327"/>
    </location>
</feature>
<dbReference type="EMBL" id="HBHJ01033161">
    <property type="protein sequence ID" value="CAD9710975.1"/>
    <property type="molecule type" value="Transcribed_RNA"/>
</dbReference>
<feature type="transmembrane region" description="Helical" evidence="1">
    <location>
        <begin position="135"/>
        <end position="155"/>
    </location>
</feature>
<protein>
    <submittedName>
        <fullName evidence="2">Uncharacterized protein</fullName>
    </submittedName>
</protein>
<proteinExistence type="predicted"/>
<dbReference type="Pfam" id="PF10067">
    <property type="entry name" value="DUF2306"/>
    <property type="match status" value="1"/>
</dbReference>